<keyword evidence="5" id="KW-1185">Reference proteome</keyword>
<organism evidence="4 5">
    <name type="scientific">Eruca vesicaria subsp. sativa</name>
    <name type="common">Garden rocket</name>
    <name type="synonym">Eruca sativa</name>
    <dbReference type="NCBI Taxonomy" id="29727"/>
    <lineage>
        <taxon>Eukaryota</taxon>
        <taxon>Viridiplantae</taxon>
        <taxon>Streptophyta</taxon>
        <taxon>Embryophyta</taxon>
        <taxon>Tracheophyta</taxon>
        <taxon>Spermatophyta</taxon>
        <taxon>Magnoliopsida</taxon>
        <taxon>eudicotyledons</taxon>
        <taxon>Gunneridae</taxon>
        <taxon>Pentapetalae</taxon>
        <taxon>rosids</taxon>
        <taxon>malvids</taxon>
        <taxon>Brassicales</taxon>
        <taxon>Brassicaceae</taxon>
        <taxon>Brassiceae</taxon>
        <taxon>Eruca</taxon>
    </lineage>
</organism>
<evidence type="ECO:0000313" key="5">
    <source>
        <dbReference type="Proteomes" id="UP001642260"/>
    </source>
</evidence>
<dbReference type="SMART" id="SM00612">
    <property type="entry name" value="Kelch"/>
    <property type="match status" value="2"/>
</dbReference>
<reference evidence="4 5" key="1">
    <citation type="submission" date="2022-03" db="EMBL/GenBank/DDBJ databases">
        <authorList>
            <person name="Macdonald S."/>
            <person name="Ahmed S."/>
            <person name="Newling K."/>
        </authorList>
    </citation>
    <scope>NUCLEOTIDE SEQUENCE [LARGE SCALE GENOMIC DNA]</scope>
</reference>
<dbReference type="Pfam" id="PF01344">
    <property type="entry name" value="Kelch_1"/>
    <property type="match status" value="2"/>
</dbReference>
<comment type="caution">
    <text evidence="4">The sequence shown here is derived from an EMBL/GenBank/DDBJ whole genome shotgun (WGS) entry which is preliminary data.</text>
</comment>
<dbReference type="InterPro" id="IPR006652">
    <property type="entry name" value="Kelch_1"/>
</dbReference>
<evidence type="ECO:0000313" key="4">
    <source>
        <dbReference type="EMBL" id="CAH8334693.1"/>
    </source>
</evidence>
<evidence type="ECO:0000256" key="1">
    <source>
        <dbReference type="ARBA" id="ARBA00022441"/>
    </source>
</evidence>
<gene>
    <name evidence="4" type="ORF">ERUC_LOCUS13344</name>
</gene>
<dbReference type="Gene3D" id="2.120.10.80">
    <property type="entry name" value="Kelch-type beta propeller"/>
    <property type="match status" value="1"/>
</dbReference>
<evidence type="ECO:0000256" key="2">
    <source>
        <dbReference type="ARBA" id="ARBA00022737"/>
    </source>
</evidence>
<dbReference type="FunFam" id="2.120.10.80:FF:000007">
    <property type="entry name" value="F-box/kelch-repeat protein SKIP11"/>
    <property type="match status" value="1"/>
</dbReference>
<proteinExistence type="predicted"/>
<dbReference type="Proteomes" id="UP001642260">
    <property type="component" value="Unassembled WGS sequence"/>
</dbReference>
<accession>A0ABC8JQ26</accession>
<protein>
    <recommendedName>
        <fullName evidence="3">F-box domain-containing protein</fullName>
    </recommendedName>
</protein>
<dbReference type="InterPro" id="IPR015915">
    <property type="entry name" value="Kelch-typ_b-propeller"/>
</dbReference>
<dbReference type="Pfam" id="PF00646">
    <property type="entry name" value="F-box"/>
    <property type="match status" value="1"/>
</dbReference>
<dbReference type="AlphaFoldDB" id="A0ABC8JQ26"/>
<sequence length="373" mass="41178">MVEATSDLLPSSCEGVDSKWVLVTTLDDDALLSSLAHCSLSDFNSIALTSRAFRSFVKDKALYQLRRANGIVEHLIFFSCRRSEWEAYDPNRNRWLSVPKLPPVNDCFCPEKNSLAVSTELLVFGNAATPHLSYKFSILTNEWTCGRKMNTLRSLFGSASLGEVAVVAGGCDRCEKKILSSAEIYNSESETGEWRVIRSMNKARMMCSSVFMDGNFYVIGGIGEGSSGMLTCGEVYDMKKKTWTLIPNMLSETSSGGDQTKETFFAAPPIVAVVKDELYAANYAQQEVRKYDKRCNVWNKVGNLPERASFMKGCGMAFRACGDKLVVVKGPTFGRGLIEISACVPREGESLHWRVLASKETGNCVYNCAVMGC</sequence>
<evidence type="ECO:0000259" key="3">
    <source>
        <dbReference type="Pfam" id="PF00646"/>
    </source>
</evidence>
<dbReference type="GO" id="GO:0005634">
    <property type="term" value="C:nucleus"/>
    <property type="evidence" value="ECO:0007669"/>
    <property type="project" value="UniProtKB-ARBA"/>
</dbReference>
<keyword evidence="1" id="KW-0880">Kelch repeat</keyword>
<feature type="domain" description="F-box" evidence="3">
    <location>
        <begin position="26"/>
        <end position="63"/>
    </location>
</feature>
<dbReference type="InterPro" id="IPR001810">
    <property type="entry name" value="F-box_dom"/>
</dbReference>
<dbReference type="SUPFAM" id="SSF117281">
    <property type="entry name" value="Kelch motif"/>
    <property type="match status" value="1"/>
</dbReference>
<dbReference type="PANTHER" id="PTHR46122">
    <property type="entry name" value="GALACTOSE OXIDASE/KELCH REPEAT PROTEIN-RELATED"/>
    <property type="match status" value="1"/>
</dbReference>
<dbReference type="EMBL" id="CAKOAT010126265">
    <property type="protein sequence ID" value="CAH8334693.1"/>
    <property type="molecule type" value="Genomic_DNA"/>
</dbReference>
<dbReference type="InterPro" id="IPR052439">
    <property type="entry name" value="F-box/Kelch-repeat"/>
</dbReference>
<name>A0ABC8JQ26_ERUVS</name>
<keyword evidence="2" id="KW-0677">Repeat</keyword>
<dbReference type="PANTHER" id="PTHR46122:SF9">
    <property type="entry name" value="F-BOX_KELCH-REPEAT PROTEIN"/>
    <property type="match status" value="1"/>
</dbReference>